<evidence type="ECO:0000313" key="5">
    <source>
        <dbReference type="EMBL" id="GAA2374285.1"/>
    </source>
</evidence>
<dbReference type="Pfam" id="PF13378">
    <property type="entry name" value="MR_MLE_C"/>
    <property type="match status" value="1"/>
</dbReference>
<keyword evidence="3" id="KW-0460">Magnesium</keyword>
<evidence type="ECO:0000313" key="6">
    <source>
        <dbReference type="Proteomes" id="UP001501444"/>
    </source>
</evidence>
<name>A0ABN3HAQ7_9ACTN</name>
<organism evidence="5 6">
    <name type="scientific">Dactylosporangium salmoneum</name>
    <dbReference type="NCBI Taxonomy" id="53361"/>
    <lineage>
        <taxon>Bacteria</taxon>
        <taxon>Bacillati</taxon>
        <taxon>Actinomycetota</taxon>
        <taxon>Actinomycetes</taxon>
        <taxon>Micromonosporales</taxon>
        <taxon>Micromonosporaceae</taxon>
        <taxon>Dactylosporangium</taxon>
    </lineage>
</organism>
<evidence type="ECO:0000256" key="3">
    <source>
        <dbReference type="ARBA" id="ARBA00022842"/>
    </source>
</evidence>
<evidence type="ECO:0000256" key="1">
    <source>
        <dbReference type="ARBA" id="ARBA00001946"/>
    </source>
</evidence>
<dbReference type="InterPro" id="IPR029017">
    <property type="entry name" value="Enolase-like_N"/>
</dbReference>
<comment type="caution">
    <text evidence="5">The sequence shown here is derived from an EMBL/GenBank/DDBJ whole genome shotgun (WGS) entry which is preliminary data.</text>
</comment>
<dbReference type="EMBL" id="BAAARV010000075">
    <property type="protein sequence ID" value="GAA2374285.1"/>
    <property type="molecule type" value="Genomic_DNA"/>
</dbReference>
<dbReference type="InterPro" id="IPR036849">
    <property type="entry name" value="Enolase-like_C_sf"/>
</dbReference>
<dbReference type="InterPro" id="IPR046945">
    <property type="entry name" value="RHMD-like"/>
</dbReference>
<evidence type="ECO:0000256" key="2">
    <source>
        <dbReference type="ARBA" id="ARBA00022723"/>
    </source>
</evidence>
<dbReference type="SMART" id="SM00922">
    <property type="entry name" value="MR_MLE"/>
    <property type="match status" value="1"/>
</dbReference>
<keyword evidence="2" id="KW-0479">Metal-binding</keyword>
<gene>
    <name evidence="5" type="ORF">GCM10010170_077260</name>
</gene>
<feature type="domain" description="Mandelate racemase/muconate lactonizing enzyme C-terminal" evidence="4">
    <location>
        <begin position="144"/>
        <end position="238"/>
    </location>
</feature>
<dbReference type="InterPro" id="IPR029065">
    <property type="entry name" value="Enolase_C-like"/>
</dbReference>
<dbReference type="Pfam" id="PF02746">
    <property type="entry name" value="MR_MLE_N"/>
    <property type="match status" value="1"/>
</dbReference>
<evidence type="ECO:0000259" key="4">
    <source>
        <dbReference type="SMART" id="SM00922"/>
    </source>
</evidence>
<protein>
    <submittedName>
        <fullName evidence="5">Enolase C-terminal domain-like protein</fullName>
    </submittedName>
</protein>
<dbReference type="PANTHER" id="PTHR13794">
    <property type="entry name" value="ENOLASE SUPERFAMILY, MANDELATE RACEMASE"/>
    <property type="match status" value="1"/>
</dbReference>
<dbReference type="Proteomes" id="UP001501444">
    <property type="component" value="Unassembled WGS sequence"/>
</dbReference>
<proteinExistence type="predicted"/>
<sequence length="362" mass="38273">MLAVPAEVGGVRWAAYRIPTDGPEADGTLEWDATTIVVVHVQAGGATGLGWTYAPAAAGHLIGEMLSPHVLGRSAWDVPAANAVMARAVRNAGRPGVAATAISAVDTALWDLKARLLGVRLATLLGPVRDEVPAYASGGFVNWPDNVLESWLEAHAGFGRAKIKIGGGPEEADHRRIDLARRVLGPDRELYVDANGAYTAKQAIRMATGFPDVRWFEEPVSSDDVHGLRRVRESVAADVAAGEYGYDLRYFARLAGSVDCLQADVTRCGGITDFMRVAALAAAEGLELSGHCAPALHVDVSLATPNLRHLEYFHDHARIESRFFDGVATVVAGGLLHPDLTAPGNGLTFKTGDAEPHLVAAG</sequence>
<accession>A0ABN3HAQ7</accession>
<keyword evidence="6" id="KW-1185">Reference proteome</keyword>
<reference evidence="5 6" key="1">
    <citation type="journal article" date="2019" name="Int. J. Syst. Evol. Microbiol.">
        <title>The Global Catalogue of Microorganisms (GCM) 10K type strain sequencing project: providing services to taxonomists for standard genome sequencing and annotation.</title>
        <authorList>
            <consortium name="The Broad Institute Genomics Platform"/>
            <consortium name="The Broad Institute Genome Sequencing Center for Infectious Disease"/>
            <person name="Wu L."/>
            <person name="Ma J."/>
        </authorList>
    </citation>
    <scope>NUCLEOTIDE SEQUENCE [LARGE SCALE GENOMIC DNA]</scope>
    <source>
        <strain evidence="5 6">JCM 3272</strain>
    </source>
</reference>
<dbReference type="Gene3D" id="3.20.20.120">
    <property type="entry name" value="Enolase-like C-terminal domain"/>
    <property type="match status" value="1"/>
</dbReference>
<dbReference type="SFLD" id="SFLDG00179">
    <property type="entry name" value="mandelate_racemase"/>
    <property type="match status" value="1"/>
</dbReference>
<comment type="cofactor">
    <cofactor evidence="1">
        <name>Mg(2+)</name>
        <dbReference type="ChEBI" id="CHEBI:18420"/>
    </cofactor>
</comment>
<dbReference type="InterPro" id="IPR013341">
    <property type="entry name" value="Mandelate_racemase_N_dom"/>
</dbReference>
<dbReference type="PANTHER" id="PTHR13794:SF58">
    <property type="entry name" value="MITOCHONDRIAL ENOLASE SUPERFAMILY MEMBER 1"/>
    <property type="match status" value="1"/>
</dbReference>
<dbReference type="InterPro" id="IPR013342">
    <property type="entry name" value="Mandelate_racemase_C"/>
</dbReference>
<dbReference type="SFLD" id="SFLDS00001">
    <property type="entry name" value="Enolase"/>
    <property type="match status" value="1"/>
</dbReference>
<dbReference type="SUPFAM" id="SSF51604">
    <property type="entry name" value="Enolase C-terminal domain-like"/>
    <property type="match status" value="1"/>
</dbReference>
<dbReference type="SUPFAM" id="SSF54826">
    <property type="entry name" value="Enolase N-terminal domain-like"/>
    <property type="match status" value="1"/>
</dbReference>
<dbReference type="Gene3D" id="3.30.390.10">
    <property type="entry name" value="Enolase-like, N-terminal domain"/>
    <property type="match status" value="1"/>
</dbReference>